<dbReference type="Proteomes" id="UP001321047">
    <property type="component" value="Unassembled WGS sequence"/>
</dbReference>
<evidence type="ECO:0000313" key="2">
    <source>
        <dbReference type="EMBL" id="MCU4752429.1"/>
    </source>
</evidence>
<dbReference type="EMBL" id="JAOPJZ010000007">
    <property type="protein sequence ID" value="MCU4752429.1"/>
    <property type="molecule type" value="Genomic_DNA"/>
</dbReference>
<keyword evidence="1" id="KW-0472">Membrane</keyword>
<dbReference type="RefSeq" id="WP_342808771.1">
    <property type="nucleotide sequence ID" value="NZ_JAOPJZ010000007.1"/>
</dbReference>
<organism evidence="2 3">
    <name type="scientific">Natronosalvus hydrolyticus</name>
    <dbReference type="NCBI Taxonomy" id="2979988"/>
    <lineage>
        <taxon>Archaea</taxon>
        <taxon>Methanobacteriati</taxon>
        <taxon>Methanobacteriota</taxon>
        <taxon>Stenosarchaea group</taxon>
        <taxon>Halobacteria</taxon>
        <taxon>Halobacteriales</taxon>
        <taxon>Natrialbaceae</taxon>
        <taxon>Natronosalvus</taxon>
    </lineage>
</organism>
<keyword evidence="1" id="KW-0812">Transmembrane</keyword>
<proteinExistence type="predicted"/>
<comment type="caution">
    <text evidence="2">The sequence shown here is derived from an EMBL/GenBank/DDBJ whole genome shotgun (WGS) entry which is preliminary data.</text>
</comment>
<sequence>MNSDETILAGENKSEVRNAMYILIVWTLVVIIAGLALIFFRDSFSGLFTLLGLF</sequence>
<evidence type="ECO:0000313" key="3">
    <source>
        <dbReference type="Proteomes" id="UP001321047"/>
    </source>
</evidence>
<protein>
    <submittedName>
        <fullName evidence="2">Uncharacterized protein</fullName>
    </submittedName>
</protein>
<reference evidence="2 3" key="1">
    <citation type="submission" date="2022-09" db="EMBL/GenBank/DDBJ databases">
        <title>Enrichment on poylsaccharides allowed isolation of novel metabolic and taxonomic groups of Haloarchaea.</title>
        <authorList>
            <person name="Sorokin D.Y."/>
            <person name="Elcheninov A.G."/>
            <person name="Khizhniak T.V."/>
            <person name="Kolganova T.V."/>
            <person name="Kublanov I.V."/>
        </authorList>
    </citation>
    <scope>NUCLEOTIDE SEQUENCE [LARGE SCALE GENOMIC DNA]</scope>
    <source>
        <strain evidence="2 3">AArc-curdl1</strain>
    </source>
</reference>
<keyword evidence="1" id="KW-1133">Transmembrane helix</keyword>
<dbReference type="AlphaFoldDB" id="A0AAP2Z822"/>
<name>A0AAP2Z822_9EURY</name>
<feature type="transmembrane region" description="Helical" evidence="1">
    <location>
        <begin position="20"/>
        <end position="40"/>
    </location>
</feature>
<keyword evidence="3" id="KW-1185">Reference proteome</keyword>
<gene>
    <name evidence="2" type="ORF">OB919_10595</name>
</gene>
<accession>A0AAP2Z822</accession>
<evidence type="ECO:0000256" key="1">
    <source>
        <dbReference type="SAM" id="Phobius"/>
    </source>
</evidence>